<name>A0A174GD71_9FIRM</name>
<accession>A0A174GD71</accession>
<evidence type="ECO:0000259" key="1">
    <source>
        <dbReference type="Pfam" id="PF13391"/>
    </source>
</evidence>
<dbReference type="InterPro" id="IPR003615">
    <property type="entry name" value="HNH_nuc"/>
</dbReference>
<keyword evidence="2" id="KW-0255">Endonuclease</keyword>
<organism evidence="2 3">
    <name type="scientific">Dorea longicatena</name>
    <dbReference type="NCBI Taxonomy" id="88431"/>
    <lineage>
        <taxon>Bacteria</taxon>
        <taxon>Bacillati</taxon>
        <taxon>Bacillota</taxon>
        <taxon>Clostridia</taxon>
        <taxon>Lachnospirales</taxon>
        <taxon>Lachnospiraceae</taxon>
        <taxon>Dorea</taxon>
    </lineage>
</organism>
<dbReference type="AlphaFoldDB" id="A0A174GD71"/>
<dbReference type="EMBL" id="CYYM01000020">
    <property type="protein sequence ID" value="CUO58850.1"/>
    <property type="molecule type" value="Genomic_DNA"/>
</dbReference>
<dbReference type="GO" id="GO:0004519">
    <property type="term" value="F:endonuclease activity"/>
    <property type="evidence" value="ECO:0007669"/>
    <property type="project" value="UniProtKB-KW"/>
</dbReference>
<dbReference type="RefSeq" id="WP_015543510.1">
    <property type="nucleotide sequence ID" value="NZ_CYYM01000020.1"/>
</dbReference>
<dbReference type="Proteomes" id="UP000095380">
    <property type="component" value="Unassembled WGS sequence"/>
</dbReference>
<protein>
    <submittedName>
        <fullName evidence="2">AlwI restriction endonuclease</fullName>
    </submittedName>
</protein>
<keyword evidence="2" id="KW-0540">Nuclease</keyword>
<gene>
    <name evidence="2" type="ORF">ERS852408_02501</name>
</gene>
<sequence length="419" mass="48729">MFDKKFVPEKPFSDFKWKWACLQCTEGLNDPVILLGVLFRMRKLELLNKGIKYSSDEFARELIELSKDTEESVGVDLARRTGERNLIRNSGQYWRALNLIVPGGRSGKIELTDFGRRVADRDISQTEFAAITVQTFRLPNPQVQSSEECELWLKHGLIIYPLKLILEIVCELLKHGEGYLTTEELVKIVIPLSGCHAELQDYVNFIRWYREGSIDISQWPNCTPGANDVRIAREYFLFLSNYGYMEMKSKHDRMSEQYFVCDYLTDEITQILNEQVKQDSILDILSRMRLEKYTDEVERKRVQSSRVYRPNQAAFRKSVLRACERCIITNVTMPEVLEAAHIKPFKYKGEDTVANGFAMRTDIHTLFDTGHLRISPEGVIELSSRARMDYGASIPPRIVVPDFTNKDFLRWRYENYNGI</sequence>
<proteinExistence type="predicted"/>
<dbReference type="Pfam" id="PF13391">
    <property type="entry name" value="HNH_2"/>
    <property type="match status" value="1"/>
</dbReference>
<evidence type="ECO:0000313" key="2">
    <source>
        <dbReference type="EMBL" id="CUO58850.1"/>
    </source>
</evidence>
<evidence type="ECO:0000313" key="3">
    <source>
        <dbReference type="Proteomes" id="UP000095380"/>
    </source>
</evidence>
<keyword evidence="2" id="KW-0378">Hydrolase</keyword>
<reference evidence="2 3" key="1">
    <citation type="submission" date="2015-09" db="EMBL/GenBank/DDBJ databases">
        <authorList>
            <consortium name="Pathogen Informatics"/>
        </authorList>
    </citation>
    <scope>NUCLEOTIDE SEQUENCE [LARGE SCALE GENOMIC DNA]</scope>
    <source>
        <strain evidence="2 3">2789STDY5608851</strain>
    </source>
</reference>
<feature type="domain" description="HNH nuclease" evidence="1">
    <location>
        <begin position="326"/>
        <end position="372"/>
    </location>
</feature>